<evidence type="ECO:0000256" key="3">
    <source>
        <dbReference type="ARBA" id="ARBA00022692"/>
    </source>
</evidence>
<evidence type="ECO:0000256" key="1">
    <source>
        <dbReference type="ARBA" id="ARBA00004141"/>
    </source>
</evidence>
<keyword evidence="4 6" id="KW-1133">Transmembrane helix</keyword>
<dbReference type="InterPro" id="IPR013525">
    <property type="entry name" value="ABC2_TM"/>
</dbReference>
<gene>
    <name evidence="9" type="primary">ABCG34_0</name>
    <name evidence="9" type="ORF">CFP56_010955</name>
</gene>
<accession>A0AAW0L173</accession>
<evidence type="ECO:0000256" key="6">
    <source>
        <dbReference type="SAM" id="Phobius"/>
    </source>
</evidence>
<feature type="transmembrane region" description="Helical" evidence="6">
    <location>
        <begin position="111"/>
        <end position="130"/>
    </location>
</feature>
<evidence type="ECO:0000256" key="7">
    <source>
        <dbReference type="SAM" id="SignalP"/>
    </source>
</evidence>
<feature type="transmembrane region" description="Helical" evidence="6">
    <location>
        <begin position="142"/>
        <end position="161"/>
    </location>
</feature>
<comment type="caution">
    <text evidence="9">The sequence shown here is derived from an EMBL/GenBank/DDBJ whole genome shotgun (WGS) entry which is preliminary data.</text>
</comment>
<keyword evidence="7" id="KW-0732">Signal</keyword>
<dbReference type="Proteomes" id="UP000237347">
    <property type="component" value="Unassembled WGS sequence"/>
</dbReference>
<evidence type="ECO:0000256" key="2">
    <source>
        <dbReference type="ARBA" id="ARBA00022448"/>
    </source>
</evidence>
<keyword evidence="10" id="KW-1185">Reference proteome</keyword>
<keyword evidence="2" id="KW-0813">Transport</keyword>
<keyword evidence="3 6" id="KW-0812">Transmembrane</keyword>
<feature type="transmembrane region" description="Helical" evidence="6">
    <location>
        <begin position="192"/>
        <end position="215"/>
    </location>
</feature>
<proteinExistence type="predicted"/>
<dbReference type="Pfam" id="PF01061">
    <property type="entry name" value="ABC2_membrane"/>
    <property type="match status" value="1"/>
</dbReference>
<dbReference type="GO" id="GO:0005886">
    <property type="term" value="C:plasma membrane"/>
    <property type="evidence" value="ECO:0007669"/>
    <property type="project" value="UniProtKB-ARBA"/>
</dbReference>
<evidence type="ECO:0000313" key="9">
    <source>
        <dbReference type="EMBL" id="KAK7844406.1"/>
    </source>
</evidence>
<protein>
    <submittedName>
        <fullName evidence="9">Abc transporter g family member 34</fullName>
    </submittedName>
</protein>
<comment type="subcellular location">
    <subcellularLocation>
        <location evidence="1">Membrane</location>
        <topology evidence="1">Multi-pass membrane protein</topology>
    </subcellularLocation>
</comment>
<sequence>MNLLGAMYAAVLFLGGTNASAVQSVVSIERTVFYREKLLDFLNCLMHLLRWPLRWFHCSSNFCLHCYPLLYDRVEWTAAKFLLFYFFILTCYIYFTLYGMMLVALTPSHHIAAICMSFFLSFWNLFSGFLISRKLIPIWWRWYYWASPVAWTLYGLVASQVGDIDGLLEIPGAGSVTIKEYLKTSYGFEHDFLPAVVAAHIGFVLIFVFAFAYGIKFLNFQRR</sequence>
<keyword evidence="5 6" id="KW-0472">Membrane</keyword>
<feature type="domain" description="ABC-2 type transporter transmembrane" evidence="8">
    <location>
        <begin position="2"/>
        <end position="160"/>
    </location>
</feature>
<organism evidence="9 10">
    <name type="scientific">Quercus suber</name>
    <name type="common">Cork oak</name>
    <dbReference type="NCBI Taxonomy" id="58331"/>
    <lineage>
        <taxon>Eukaryota</taxon>
        <taxon>Viridiplantae</taxon>
        <taxon>Streptophyta</taxon>
        <taxon>Embryophyta</taxon>
        <taxon>Tracheophyta</taxon>
        <taxon>Spermatophyta</taxon>
        <taxon>Magnoliopsida</taxon>
        <taxon>eudicotyledons</taxon>
        <taxon>Gunneridae</taxon>
        <taxon>Pentapetalae</taxon>
        <taxon>rosids</taxon>
        <taxon>fabids</taxon>
        <taxon>Fagales</taxon>
        <taxon>Fagaceae</taxon>
        <taxon>Quercus</taxon>
    </lineage>
</organism>
<evidence type="ECO:0000259" key="8">
    <source>
        <dbReference type="Pfam" id="PF01061"/>
    </source>
</evidence>
<feature type="chain" id="PRO_5043339972" evidence="7">
    <location>
        <begin position="20"/>
        <end position="223"/>
    </location>
</feature>
<reference evidence="9 10" key="1">
    <citation type="journal article" date="2018" name="Sci. Data">
        <title>The draft genome sequence of cork oak.</title>
        <authorList>
            <person name="Ramos A.M."/>
            <person name="Usie A."/>
            <person name="Barbosa P."/>
            <person name="Barros P.M."/>
            <person name="Capote T."/>
            <person name="Chaves I."/>
            <person name="Simoes F."/>
            <person name="Abreu I."/>
            <person name="Carrasquinho I."/>
            <person name="Faro C."/>
            <person name="Guimaraes J.B."/>
            <person name="Mendonca D."/>
            <person name="Nobrega F."/>
            <person name="Rodrigues L."/>
            <person name="Saibo N.J.M."/>
            <person name="Varela M.C."/>
            <person name="Egas C."/>
            <person name="Matos J."/>
            <person name="Miguel C.M."/>
            <person name="Oliveira M.M."/>
            <person name="Ricardo C.P."/>
            <person name="Goncalves S."/>
        </authorList>
    </citation>
    <scope>NUCLEOTIDE SEQUENCE [LARGE SCALE GENOMIC DNA]</scope>
    <source>
        <strain evidence="10">cv. HL8</strain>
    </source>
</reference>
<dbReference type="PANTHER" id="PTHR19241">
    <property type="entry name" value="ATP-BINDING CASSETTE TRANSPORTER"/>
    <property type="match status" value="1"/>
</dbReference>
<feature type="signal peptide" evidence="7">
    <location>
        <begin position="1"/>
        <end position="19"/>
    </location>
</feature>
<dbReference type="GO" id="GO:0140359">
    <property type="term" value="F:ABC-type transporter activity"/>
    <property type="evidence" value="ECO:0007669"/>
    <property type="project" value="InterPro"/>
</dbReference>
<name>A0AAW0L173_QUESU</name>
<evidence type="ECO:0000256" key="5">
    <source>
        <dbReference type="ARBA" id="ARBA00023136"/>
    </source>
</evidence>
<dbReference type="EMBL" id="PKMF04000186">
    <property type="protein sequence ID" value="KAK7844406.1"/>
    <property type="molecule type" value="Genomic_DNA"/>
</dbReference>
<dbReference type="AlphaFoldDB" id="A0AAW0L173"/>
<feature type="transmembrane region" description="Helical" evidence="6">
    <location>
        <begin position="82"/>
        <end position="105"/>
    </location>
</feature>
<evidence type="ECO:0000256" key="4">
    <source>
        <dbReference type="ARBA" id="ARBA00022989"/>
    </source>
</evidence>
<evidence type="ECO:0000313" key="10">
    <source>
        <dbReference type="Proteomes" id="UP000237347"/>
    </source>
</evidence>